<dbReference type="AlphaFoldDB" id="W2W2W0"/>
<name>W2W2W0_PHYNI</name>
<evidence type="ECO:0000313" key="2">
    <source>
        <dbReference type="Proteomes" id="UP000018958"/>
    </source>
</evidence>
<sequence>MSIYSDDCTIFADDCVISDAPSSTMSLRTGSSQVSSVSPLLPEVNCHATTLFLRPKTLLLNELTPLPDLMFALKYRCGLFVGTGGNSFRRYLHDVIGYTVRDSHYEPDRLGRLHVRRPLQTYTGYSWVNNRPWGGLSPLFVFHTISPVVSRWMKFKMQPAYTYAHAYGEA</sequence>
<protein>
    <submittedName>
        <fullName evidence="1">Uncharacterized protein</fullName>
    </submittedName>
</protein>
<reference evidence="1 2" key="1">
    <citation type="submission" date="2013-11" db="EMBL/GenBank/DDBJ databases">
        <title>The Genome Sequence of Phytophthora parasitica CJ01A1.</title>
        <authorList>
            <consortium name="The Broad Institute Genomics Platform"/>
            <person name="Russ C."/>
            <person name="Tyler B."/>
            <person name="Panabieres F."/>
            <person name="Shan W."/>
            <person name="Tripathy S."/>
            <person name="Grunwald N."/>
            <person name="Machado M."/>
            <person name="Johnson C.S."/>
            <person name="Walker B."/>
            <person name="Young S.K."/>
            <person name="Zeng Q."/>
            <person name="Gargeya S."/>
            <person name="Fitzgerald M."/>
            <person name="Haas B."/>
            <person name="Abouelleil A."/>
            <person name="Allen A.W."/>
            <person name="Alvarado L."/>
            <person name="Arachchi H.M."/>
            <person name="Berlin A.M."/>
            <person name="Chapman S.B."/>
            <person name="Gainer-Dewar J."/>
            <person name="Goldberg J."/>
            <person name="Griggs A."/>
            <person name="Gujja S."/>
            <person name="Hansen M."/>
            <person name="Howarth C."/>
            <person name="Imamovic A."/>
            <person name="Ireland A."/>
            <person name="Larimer J."/>
            <person name="McCowan C."/>
            <person name="Murphy C."/>
            <person name="Pearson M."/>
            <person name="Poon T.W."/>
            <person name="Priest M."/>
            <person name="Roberts A."/>
            <person name="Saif S."/>
            <person name="Shea T."/>
            <person name="Sisk P."/>
            <person name="Sykes S."/>
            <person name="Wortman J."/>
            <person name="Nusbaum C."/>
            <person name="Birren B."/>
        </authorList>
    </citation>
    <scope>NUCLEOTIDE SEQUENCE [LARGE SCALE GENOMIC DNA]</scope>
    <source>
        <strain evidence="1 2">CJ01A1</strain>
    </source>
</reference>
<organism evidence="1 2">
    <name type="scientific">Phytophthora nicotianae CJ01A1</name>
    <dbReference type="NCBI Taxonomy" id="1317063"/>
    <lineage>
        <taxon>Eukaryota</taxon>
        <taxon>Sar</taxon>
        <taxon>Stramenopiles</taxon>
        <taxon>Oomycota</taxon>
        <taxon>Peronosporomycetes</taxon>
        <taxon>Peronosporales</taxon>
        <taxon>Peronosporaceae</taxon>
        <taxon>Phytophthora</taxon>
    </lineage>
</organism>
<comment type="caution">
    <text evidence="1">The sequence shown here is derived from an EMBL/GenBank/DDBJ whole genome shotgun (WGS) entry which is preliminary data.</text>
</comment>
<evidence type="ECO:0000313" key="1">
    <source>
        <dbReference type="EMBL" id="ETP04716.1"/>
    </source>
</evidence>
<proteinExistence type="predicted"/>
<dbReference type="Proteomes" id="UP000018958">
    <property type="component" value="Unassembled WGS sequence"/>
</dbReference>
<dbReference type="EMBL" id="ANIX01003717">
    <property type="protein sequence ID" value="ETP04716.1"/>
    <property type="molecule type" value="Genomic_DNA"/>
</dbReference>
<gene>
    <name evidence="1" type="ORF">F441_18570</name>
</gene>
<accession>W2W2W0</accession>